<proteinExistence type="predicted"/>
<sequence precursor="true">MKKLTLLIAMIGMTAGAFAMDEVGVTLDATYMSKYLWNGYDIYDDKGAYEVGVMMDFGETGFYGGVSYINALSSGNVYAGPMATGGMPAYNLAEFDYKLGYKSVVLEGEALESTYDLKYVYHDLGDWPSGWGAPDECDFQEVSIYVEMPNLDLAGIKPHFSVLYTWDGFDGGTKDTFTGYYGAIGTGWISAVGLSYDLVTDGFTAENPEQVFTFVGDVVYSSSVADFNSTTLGSQESGWTHFVVGCQTDFNMFNGVLTPGVYYQTAFSGSRQDLKPSFGAGDSLIDNDLYATVTYSLSF</sequence>
<dbReference type="AlphaFoldDB" id="A0A1Q2MB32"/>
<evidence type="ECO:0000313" key="3">
    <source>
        <dbReference type="Proteomes" id="UP000188181"/>
    </source>
</evidence>
<dbReference type="EMBL" id="CP019646">
    <property type="protein sequence ID" value="AQQ69884.1"/>
    <property type="molecule type" value="Genomic_DNA"/>
</dbReference>
<protein>
    <recommendedName>
        <fullName evidence="4">Porin</fullName>
    </recommendedName>
</protein>
<keyword evidence="3" id="KW-1185">Reference proteome</keyword>
<reference evidence="3" key="1">
    <citation type="submission" date="2017-02" db="EMBL/GenBank/DDBJ databases">
        <title>Comparative genomics and description of representatives of a novel lineage of planctomycetes thriving in anoxic sediments.</title>
        <authorList>
            <person name="Spring S."/>
            <person name="Bunk B."/>
            <person name="Sproer C."/>
        </authorList>
    </citation>
    <scope>NUCLEOTIDE SEQUENCE [LARGE SCALE GENOMIC DNA]</scope>
    <source>
        <strain evidence="3">SM-Chi-D1</strain>
    </source>
</reference>
<dbReference type="Proteomes" id="UP000188181">
    <property type="component" value="Chromosome"/>
</dbReference>
<evidence type="ECO:0008006" key="4">
    <source>
        <dbReference type="Google" id="ProtNLM"/>
    </source>
</evidence>
<dbReference type="OrthoDB" id="280708at2"/>
<organism evidence="2 3">
    <name type="scientific">Limihaloglobus sulfuriphilus</name>
    <dbReference type="NCBI Taxonomy" id="1851148"/>
    <lineage>
        <taxon>Bacteria</taxon>
        <taxon>Pseudomonadati</taxon>
        <taxon>Planctomycetota</taxon>
        <taxon>Phycisphaerae</taxon>
        <taxon>Sedimentisphaerales</taxon>
        <taxon>Sedimentisphaeraceae</taxon>
        <taxon>Limihaloglobus</taxon>
    </lineage>
</organism>
<evidence type="ECO:0000256" key="1">
    <source>
        <dbReference type="SAM" id="SignalP"/>
    </source>
</evidence>
<dbReference type="RefSeq" id="WP_146682186.1">
    <property type="nucleotide sequence ID" value="NZ_CP019646.1"/>
</dbReference>
<feature type="signal peptide" evidence="1">
    <location>
        <begin position="1"/>
        <end position="19"/>
    </location>
</feature>
<dbReference type="KEGG" id="pbas:SMSP2_00218"/>
<accession>A0A1Q2MB32</accession>
<keyword evidence="1" id="KW-0732">Signal</keyword>
<name>A0A1Q2MB32_9BACT</name>
<gene>
    <name evidence="2" type="ORF">SMSP2_00218</name>
</gene>
<evidence type="ECO:0000313" key="2">
    <source>
        <dbReference type="EMBL" id="AQQ69884.1"/>
    </source>
</evidence>
<feature type="chain" id="PRO_5010257415" description="Porin" evidence="1">
    <location>
        <begin position="20"/>
        <end position="299"/>
    </location>
</feature>